<protein>
    <recommendedName>
        <fullName evidence="8">Cytochrome c domain-containing protein</fullName>
    </recommendedName>
</protein>
<feature type="region of interest" description="Disordered" evidence="1">
    <location>
        <begin position="386"/>
        <end position="416"/>
    </location>
</feature>
<evidence type="ECO:0000313" key="7">
    <source>
        <dbReference type="Proteomes" id="UP000464378"/>
    </source>
</evidence>
<dbReference type="PANTHER" id="PTHR35889:SF3">
    <property type="entry name" value="F-BOX DOMAIN-CONTAINING PROTEIN"/>
    <property type="match status" value="1"/>
</dbReference>
<dbReference type="InterPro" id="IPR011429">
    <property type="entry name" value="Cyt_c_Planctomycete-type"/>
</dbReference>
<dbReference type="InParanoid" id="A0A6C2YJH6"/>
<dbReference type="RefSeq" id="WP_162656973.1">
    <property type="nucleotide sequence ID" value="NZ_LR593887.1"/>
</dbReference>
<dbReference type="PANTHER" id="PTHR35889">
    <property type="entry name" value="CYCLOINULO-OLIGOSACCHARIDE FRUCTANOTRANSFERASE-RELATED"/>
    <property type="match status" value="1"/>
</dbReference>
<evidence type="ECO:0000259" key="5">
    <source>
        <dbReference type="Pfam" id="PF07635"/>
    </source>
</evidence>
<evidence type="ECO:0000259" key="3">
    <source>
        <dbReference type="Pfam" id="PF07583"/>
    </source>
</evidence>
<dbReference type="AlphaFoldDB" id="A0A6C2YJH6"/>
<feature type="domain" description="Cytochrome C Planctomycete-type" evidence="5">
    <location>
        <begin position="48"/>
        <end position="104"/>
    </location>
</feature>
<sequence>MPRTLLLSIAGMVCLPLPLLAANPGDTVSPADATFFEKQIRPLLIDHCYSCHADAKQRGGLRVDSRQALLDGGDTGPAIIPGKAKDSRFIQAVQYHGELQMPPKQKLPAEQIALLTQWVERGAPWPASPIAKVPTKQGFAISAEDRQHWAFRPLNPGPVPTIPSANNTTTKEPAMSPIDASIRASLDAKNVPMAQPADRRTLIRRVAFDLTGLPPTLDEIQQFLNDASPDAVAKMIDRYLASPHFGERWARHWLDVARYGEDQAHTFQARQYPDGFRYRDYLIEAYNADVPFQQLVREQLAADLLPGEPDPKRLRALGFFSLGPVYYGGAVHDEIDDRIDTLTRGFLGLTVSCARCHDHKFDPIGTTDYYALAGVFASTEYREVPLLPNGEIDTTPPPPKDPKAKKPDPKAPRKPVIHALKDKPKAANSRVHLRGNPANLGAEVPRRFIQVLCSTEPVAFQKGSGRLELAESIVDPKNPLAARVYVNRIWAHLFGRGIVATPSNFGRTGAEPTHPQLLDWLATSFLANGGSTKKLIRQVMLTQSYQMSSVPHPQAAEQDAANQLFSRQNRKRLEVEPFRDAMLAVAGKLDGAIGGPSFDLSNESQARRTMYGAVSRHNLDPLLRLFDFPDPNVPGDQRAVTTVPLQQLYALNSPFVIRQAKSFAARIQAVPNLDDAARIRWAIEVAFARSAHTREVELALAYLQAPNPAGAKLSAWERFAQVLLTANEFQMID</sequence>
<keyword evidence="2" id="KW-0732">Signal</keyword>
<dbReference type="Pfam" id="PF07583">
    <property type="entry name" value="PSCyt2"/>
    <property type="match status" value="1"/>
</dbReference>
<evidence type="ECO:0000256" key="2">
    <source>
        <dbReference type="SAM" id="SignalP"/>
    </source>
</evidence>
<dbReference type="EMBL" id="LR593887">
    <property type="protein sequence ID" value="VTR99248.1"/>
    <property type="molecule type" value="Genomic_DNA"/>
</dbReference>
<evidence type="ECO:0000313" key="6">
    <source>
        <dbReference type="EMBL" id="VIP01720.1"/>
    </source>
</evidence>
<dbReference type="Proteomes" id="UP000464378">
    <property type="component" value="Chromosome"/>
</dbReference>
<dbReference type="InterPro" id="IPR011444">
    <property type="entry name" value="DUF1549"/>
</dbReference>
<keyword evidence="7" id="KW-1185">Reference proteome</keyword>
<organism evidence="6">
    <name type="scientific">Tuwongella immobilis</name>
    <dbReference type="NCBI Taxonomy" id="692036"/>
    <lineage>
        <taxon>Bacteria</taxon>
        <taxon>Pseudomonadati</taxon>
        <taxon>Planctomycetota</taxon>
        <taxon>Planctomycetia</taxon>
        <taxon>Gemmatales</taxon>
        <taxon>Gemmataceae</taxon>
        <taxon>Tuwongella</taxon>
    </lineage>
</organism>
<dbReference type="GO" id="GO:0020037">
    <property type="term" value="F:heme binding"/>
    <property type="evidence" value="ECO:0007669"/>
    <property type="project" value="InterPro"/>
</dbReference>
<evidence type="ECO:0000259" key="4">
    <source>
        <dbReference type="Pfam" id="PF07587"/>
    </source>
</evidence>
<dbReference type="InterPro" id="IPR022655">
    <property type="entry name" value="DUF1553"/>
</dbReference>
<accession>A0A6C2YJH6</accession>
<evidence type="ECO:0008006" key="8">
    <source>
        <dbReference type="Google" id="ProtNLM"/>
    </source>
</evidence>
<evidence type="ECO:0000256" key="1">
    <source>
        <dbReference type="SAM" id="MobiDB-lite"/>
    </source>
</evidence>
<feature type="compositionally biased region" description="Basic and acidic residues" evidence="1">
    <location>
        <begin position="400"/>
        <end position="411"/>
    </location>
</feature>
<dbReference type="GO" id="GO:0009055">
    <property type="term" value="F:electron transfer activity"/>
    <property type="evidence" value="ECO:0007669"/>
    <property type="project" value="InterPro"/>
</dbReference>
<dbReference type="Pfam" id="PF07587">
    <property type="entry name" value="PSD1"/>
    <property type="match status" value="1"/>
</dbReference>
<feature type="chain" id="PRO_5036172697" description="Cytochrome c domain-containing protein" evidence="2">
    <location>
        <begin position="22"/>
        <end position="733"/>
    </location>
</feature>
<dbReference type="InterPro" id="IPR036909">
    <property type="entry name" value="Cyt_c-like_dom_sf"/>
</dbReference>
<gene>
    <name evidence="6" type="ORF">GMBLW1_22400</name>
</gene>
<feature type="signal peptide" evidence="2">
    <location>
        <begin position="1"/>
        <end position="21"/>
    </location>
</feature>
<dbReference type="Pfam" id="PF07635">
    <property type="entry name" value="PSCyt1"/>
    <property type="match status" value="1"/>
</dbReference>
<dbReference type="KEGG" id="tim:GMBLW1_22400"/>
<feature type="domain" description="DUF1549" evidence="3">
    <location>
        <begin position="177"/>
        <end position="380"/>
    </location>
</feature>
<proteinExistence type="predicted"/>
<dbReference type="EMBL" id="LR586016">
    <property type="protein sequence ID" value="VIP01720.1"/>
    <property type="molecule type" value="Genomic_DNA"/>
</dbReference>
<reference evidence="6" key="1">
    <citation type="submission" date="2019-04" db="EMBL/GenBank/DDBJ databases">
        <authorList>
            <consortium name="Science for Life Laboratories"/>
        </authorList>
    </citation>
    <scope>NUCLEOTIDE SEQUENCE</scope>
    <source>
        <strain evidence="6">MBLW1</strain>
    </source>
</reference>
<feature type="domain" description="DUF1553" evidence="4">
    <location>
        <begin position="465"/>
        <end position="702"/>
    </location>
</feature>
<name>A0A6C2YJH6_9BACT</name>
<dbReference type="SUPFAM" id="SSF46626">
    <property type="entry name" value="Cytochrome c"/>
    <property type="match status" value="1"/>
</dbReference>